<keyword evidence="1" id="KW-0812">Transmembrane</keyword>
<proteinExistence type="predicted"/>
<keyword evidence="1" id="KW-1133">Transmembrane helix</keyword>
<dbReference type="AlphaFoldDB" id="A0A4R2B059"/>
<sequence>MSLRVFCIVLALFLCTNAVTVYVFLHSIRQVIVATLAGWLLLQVAYFGSVLFLIWRSSCDQRDAQRSEHFGKRQTVRHRSREYY</sequence>
<dbReference type="InterPro" id="IPR024239">
    <property type="entry name" value="SyrA"/>
</dbReference>
<organism evidence="2 3">
    <name type="scientific">Sinorhizobium americanum</name>
    <dbReference type="NCBI Taxonomy" id="194963"/>
    <lineage>
        <taxon>Bacteria</taxon>
        <taxon>Pseudomonadati</taxon>
        <taxon>Pseudomonadota</taxon>
        <taxon>Alphaproteobacteria</taxon>
        <taxon>Hyphomicrobiales</taxon>
        <taxon>Rhizobiaceae</taxon>
        <taxon>Sinorhizobium/Ensifer group</taxon>
        <taxon>Sinorhizobium</taxon>
    </lineage>
</organism>
<name>A0A4R2B059_9HYPH</name>
<comment type="caution">
    <text evidence="2">The sequence shown here is derived from an EMBL/GenBank/DDBJ whole genome shotgun (WGS) entry which is preliminary data.</text>
</comment>
<protein>
    <submittedName>
        <fullName evidence="2">Exopolysaccharide production repressor</fullName>
    </submittedName>
</protein>
<dbReference type="EMBL" id="SLVU01000029">
    <property type="protein sequence ID" value="TCN19798.1"/>
    <property type="molecule type" value="Genomic_DNA"/>
</dbReference>
<keyword evidence="1" id="KW-0472">Membrane</keyword>
<accession>A0A4R2B059</accession>
<gene>
    <name evidence="2" type="ORF">EV184_12927</name>
</gene>
<evidence type="ECO:0000313" key="2">
    <source>
        <dbReference type="EMBL" id="TCN19798.1"/>
    </source>
</evidence>
<dbReference type="Pfam" id="PF11089">
    <property type="entry name" value="SyrA"/>
    <property type="match status" value="1"/>
</dbReference>
<reference evidence="2 3" key="1">
    <citation type="submission" date="2019-03" db="EMBL/GenBank/DDBJ databases">
        <title>Genomic Encyclopedia of Type Strains, Phase IV (KMG-V): Genome sequencing to study the core and pangenomes of soil and plant-associated prokaryotes.</title>
        <authorList>
            <person name="Whitman W."/>
        </authorList>
    </citation>
    <scope>NUCLEOTIDE SEQUENCE [LARGE SCALE GENOMIC DNA]</scope>
    <source>
        <strain evidence="2 3">23C40</strain>
    </source>
</reference>
<evidence type="ECO:0000256" key="1">
    <source>
        <dbReference type="SAM" id="Phobius"/>
    </source>
</evidence>
<feature type="transmembrane region" description="Helical" evidence="1">
    <location>
        <begin position="30"/>
        <end position="55"/>
    </location>
</feature>
<evidence type="ECO:0000313" key="3">
    <source>
        <dbReference type="Proteomes" id="UP000295043"/>
    </source>
</evidence>
<dbReference type="Proteomes" id="UP000295043">
    <property type="component" value="Unassembled WGS sequence"/>
</dbReference>